<feature type="domain" description="HTH merR-type" evidence="3">
    <location>
        <begin position="8"/>
        <end position="76"/>
    </location>
</feature>
<dbReference type="CDD" id="cd04766">
    <property type="entry name" value="HTH_HspR"/>
    <property type="match status" value="1"/>
</dbReference>
<evidence type="ECO:0000259" key="3">
    <source>
        <dbReference type="PROSITE" id="PS50937"/>
    </source>
</evidence>
<proteinExistence type="predicted"/>
<dbReference type="NCBIfam" id="NF047375">
    <property type="entry name" value="HeatShock_HspR"/>
    <property type="match status" value="1"/>
</dbReference>
<accession>A0A3B0SMW0</accession>
<reference evidence="4" key="1">
    <citation type="submission" date="2018-06" db="EMBL/GenBank/DDBJ databases">
        <authorList>
            <person name="Zhirakovskaya E."/>
        </authorList>
    </citation>
    <scope>NUCLEOTIDE SEQUENCE</scope>
</reference>
<dbReference type="Gene3D" id="1.10.1660.10">
    <property type="match status" value="1"/>
</dbReference>
<dbReference type="PANTHER" id="PTHR30204:SF58">
    <property type="entry name" value="HTH-TYPE TRANSCRIPTIONAL REGULATOR YFMP"/>
    <property type="match status" value="1"/>
</dbReference>
<organism evidence="4">
    <name type="scientific">hydrothermal vent metagenome</name>
    <dbReference type="NCBI Taxonomy" id="652676"/>
    <lineage>
        <taxon>unclassified sequences</taxon>
        <taxon>metagenomes</taxon>
        <taxon>ecological metagenomes</taxon>
    </lineage>
</organism>
<dbReference type="SUPFAM" id="SSF46955">
    <property type="entry name" value="Putative DNA-binding domain"/>
    <property type="match status" value="1"/>
</dbReference>
<evidence type="ECO:0000313" key="4">
    <source>
        <dbReference type="EMBL" id="VAW02317.1"/>
    </source>
</evidence>
<evidence type="ECO:0000256" key="2">
    <source>
        <dbReference type="SAM" id="Coils"/>
    </source>
</evidence>
<dbReference type="GO" id="GO:0003677">
    <property type="term" value="F:DNA binding"/>
    <property type="evidence" value="ECO:0007669"/>
    <property type="project" value="UniProtKB-KW"/>
</dbReference>
<dbReference type="GO" id="GO:0003700">
    <property type="term" value="F:DNA-binding transcription factor activity"/>
    <property type="evidence" value="ECO:0007669"/>
    <property type="project" value="InterPro"/>
</dbReference>
<dbReference type="SMART" id="SM00422">
    <property type="entry name" value="HTH_MERR"/>
    <property type="match status" value="1"/>
</dbReference>
<dbReference type="Pfam" id="PF13411">
    <property type="entry name" value="MerR_1"/>
    <property type="match status" value="1"/>
</dbReference>
<feature type="coiled-coil region" evidence="2">
    <location>
        <begin position="73"/>
        <end position="100"/>
    </location>
</feature>
<dbReference type="EMBL" id="UOEI01000327">
    <property type="protein sequence ID" value="VAW02317.1"/>
    <property type="molecule type" value="Genomic_DNA"/>
</dbReference>
<dbReference type="InterPro" id="IPR000551">
    <property type="entry name" value="MerR-type_HTH_dom"/>
</dbReference>
<protein>
    <submittedName>
        <fullName evidence="4">HspR, transcriptional repressor of DnaK operon</fullName>
    </submittedName>
</protein>
<dbReference type="InterPro" id="IPR009061">
    <property type="entry name" value="DNA-bd_dom_put_sf"/>
</dbReference>
<dbReference type="InterPro" id="IPR047057">
    <property type="entry name" value="MerR_fam"/>
</dbReference>
<evidence type="ECO:0000256" key="1">
    <source>
        <dbReference type="ARBA" id="ARBA00023125"/>
    </source>
</evidence>
<name>A0A3B0SMW0_9ZZZZ</name>
<keyword evidence="1" id="KW-0238">DNA-binding</keyword>
<keyword evidence="2" id="KW-0175">Coiled coil</keyword>
<dbReference type="AlphaFoldDB" id="A0A3B0SMW0"/>
<sequence>MAKASDAVYIISVAAEIVGMHPQTLRVYERKGLVDPYRTPGGTRRYSQADLERLLLIQELSNAGVNLEGIKRILELQAANKRLRSQVDRLRRLLEQAETRRGGRGSTLLRIHATAKRPLPDIRRKDPFA</sequence>
<dbReference type="PROSITE" id="PS50937">
    <property type="entry name" value="HTH_MERR_2"/>
    <property type="match status" value="1"/>
</dbReference>
<gene>
    <name evidence="4" type="ORF">MNBD_ACTINO01-481</name>
</gene>
<dbReference type="PRINTS" id="PR00040">
    <property type="entry name" value="HTHMERR"/>
</dbReference>
<dbReference type="PANTHER" id="PTHR30204">
    <property type="entry name" value="REDOX-CYCLING DRUG-SENSING TRANSCRIPTIONAL ACTIVATOR SOXR"/>
    <property type="match status" value="1"/>
</dbReference>